<dbReference type="Pfam" id="PF08448">
    <property type="entry name" value="PAS_4"/>
    <property type="match status" value="1"/>
</dbReference>
<dbReference type="RefSeq" id="WP_197309571.1">
    <property type="nucleotide sequence ID" value="NZ_JADZLT010000037.1"/>
</dbReference>
<dbReference type="Pfam" id="PF02518">
    <property type="entry name" value="HATPase_c"/>
    <property type="match status" value="1"/>
</dbReference>
<dbReference type="GO" id="GO:0004673">
    <property type="term" value="F:protein histidine kinase activity"/>
    <property type="evidence" value="ECO:0007669"/>
    <property type="project" value="UniProtKB-EC"/>
</dbReference>
<dbReference type="InterPro" id="IPR011495">
    <property type="entry name" value="Sig_transdc_His_kin_sub2_dim/P"/>
</dbReference>
<dbReference type="EMBL" id="JADZLT010000037">
    <property type="protein sequence ID" value="MBH0236467.1"/>
    <property type="molecule type" value="Genomic_DNA"/>
</dbReference>
<organism evidence="9 10">
    <name type="scientific">Methylobrevis albus</name>
    <dbReference type="NCBI Taxonomy" id="2793297"/>
    <lineage>
        <taxon>Bacteria</taxon>
        <taxon>Pseudomonadati</taxon>
        <taxon>Pseudomonadota</taxon>
        <taxon>Alphaproteobacteria</taxon>
        <taxon>Hyphomicrobiales</taxon>
        <taxon>Pleomorphomonadaceae</taxon>
        <taxon>Methylobrevis</taxon>
    </lineage>
</organism>
<feature type="domain" description="Histidine kinase/HSP90-like ATPase" evidence="8">
    <location>
        <begin position="243"/>
        <end position="340"/>
    </location>
</feature>
<comment type="catalytic activity">
    <reaction evidence="1">
        <text>ATP + protein L-histidine = ADP + protein N-phospho-L-histidine.</text>
        <dbReference type="EC" id="2.7.13.3"/>
    </reaction>
</comment>
<proteinExistence type="predicted"/>
<evidence type="ECO:0000313" key="9">
    <source>
        <dbReference type="EMBL" id="MBH0236467.1"/>
    </source>
</evidence>
<dbReference type="InterPro" id="IPR036890">
    <property type="entry name" value="HATPase_C_sf"/>
</dbReference>
<dbReference type="GO" id="GO:0005524">
    <property type="term" value="F:ATP binding"/>
    <property type="evidence" value="ECO:0007669"/>
    <property type="project" value="UniProtKB-KW"/>
</dbReference>
<dbReference type="PANTHER" id="PTHR41523:SF8">
    <property type="entry name" value="ETHYLENE RESPONSE SENSOR PROTEIN"/>
    <property type="match status" value="1"/>
</dbReference>
<dbReference type="Gene3D" id="3.30.450.20">
    <property type="entry name" value="PAS domain"/>
    <property type="match status" value="1"/>
</dbReference>
<gene>
    <name evidence="9" type="ORF">I5731_01410</name>
</gene>
<evidence type="ECO:0000256" key="2">
    <source>
        <dbReference type="ARBA" id="ARBA00012438"/>
    </source>
</evidence>
<dbReference type="SUPFAM" id="SSF55874">
    <property type="entry name" value="ATPase domain of HSP90 chaperone/DNA topoisomerase II/histidine kinase"/>
    <property type="match status" value="1"/>
</dbReference>
<comment type="caution">
    <text evidence="9">The sequence shown here is derived from an EMBL/GenBank/DDBJ whole genome shotgun (WGS) entry which is preliminary data.</text>
</comment>
<name>A0A931MX37_9HYPH</name>
<dbReference type="Gene3D" id="3.30.565.10">
    <property type="entry name" value="Histidine kinase-like ATPase, C-terminal domain"/>
    <property type="match status" value="1"/>
</dbReference>
<keyword evidence="5" id="KW-0547">Nucleotide-binding</keyword>
<evidence type="ECO:0000313" key="10">
    <source>
        <dbReference type="Proteomes" id="UP000631694"/>
    </source>
</evidence>
<dbReference type="Proteomes" id="UP000631694">
    <property type="component" value="Unassembled WGS sequence"/>
</dbReference>
<dbReference type="InterPro" id="IPR003594">
    <property type="entry name" value="HATPase_dom"/>
</dbReference>
<evidence type="ECO:0000259" key="8">
    <source>
        <dbReference type="SMART" id="SM00387"/>
    </source>
</evidence>
<keyword evidence="6 9" id="KW-0418">Kinase</keyword>
<keyword evidence="7" id="KW-0067">ATP-binding</keyword>
<reference evidence="9" key="1">
    <citation type="submission" date="2020-12" db="EMBL/GenBank/DDBJ databases">
        <title>Methylobrevis albus sp. nov., isolated from fresh water lack sediment.</title>
        <authorList>
            <person name="Zou Q."/>
        </authorList>
    </citation>
    <scope>NUCLEOTIDE SEQUENCE</scope>
    <source>
        <strain evidence="9">L22</strain>
    </source>
</reference>
<accession>A0A931MX37</accession>
<evidence type="ECO:0000256" key="1">
    <source>
        <dbReference type="ARBA" id="ARBA00000085"/>
    </source>
</evidence>
<dbReference type="Pfam" id="PF07568">
    <property type="entry name" value="HisKA_2"/>
    <property type="match status" value="1"/>
</dbReference>
<evidence type="ECO:0000256" key="3">
    <source>
        <dbReference type="ARBA" id="ARBA00022553"/>
    </source>
</evidence>
<protein>
    <recommendedName>
        <fullName evidence="2">histidine kinase</fullName>
        <ecNumber evidence="2">2.7.13.3</ecNumber>
    </recommendedName>
</protein>
<dbReference type="AlphaFoldDB" id="A0A931MX37"/>
<evidence type="ECO:0000256" key="5">
    <source>
        <dbReference type="ARBA" id="ARBA00022741"/>
    </source>
</evidence>
<dbReference type="SMART" id="SM00387">
    <property type="entry name" value="HATPase_c"/>
    <property type="match status" value="1"/>
</dbReference>
<keyword evidence="4" id="KW-0808">Transferase</keyword>
<keyword evidence="10" id="KW-1185">Reference proteome</keyword>
<dbReference type="PANTHER" id="PTHR41523">
    <property type="entry name" value="TWO-COMPONENT SYSTEM SENSOR PROTEIN"/>
    <property type="match status" value="1"/>
</dbReference>
<dbReference type="InterPro" id="IPR035965">
    <property type="entry name" value="PAS-like_dom_sf"/>
</dbReference>
<dbReference type="InterPro" id="IPR013656">
    <property type="entry name" value="PAS_4"/>
</dbReference>
<keyword evidence="3" id="KW-0597">Phosphoprotein</keyword>
<sequence length="355" mass="37630">MPTAPTEHFETASTLAIVVSSNEPLLFLTEDQKIIAASASFCRAFEINPATVSGLPLGELGGGEWALPKLASLLTATAAGSAQIEAYELDLRRPGRATRRLVVNARTLDDGVVGPARLLLAVTDVTDARAAARLKDDLVRDKAILLQEVQHRVANSLQIIASVLMQSARRVQSEEARGHLHNAHHRVMSIAALQRQLASADGTMVELRTYFTQLAQSLGASMIADPARLSIKVTVDDSVVPADVSVSLGLIVTELAINALKHAFPAERDGMIAIDYRSAGKDWTLSVTDDGIGMPEGNAAPKAGLGTGIVEALTKNLASTIEVKDAAPGTVITIRHRETTDLETPDLETDVSSAV</sequence>
<dbReference type="EC" id="2.7.13.3" evidence="2"/>
<dbReference type="SUPFAM" id="SSF55785">
    <property type="entry name" value="PYP-like sensor domain (PAS domain)"/>
    <property type="match status" value="1"/>
</dbReference>
<evidence type="ECO:0000256" key="7">
    <source>
        <dbReference type="ARBA" id="ARBA00022840"/>
    </source>
</evidence>
<evidence type="ECO:0000256" key="6">
    <source>
        <dbReference type="ARBA" id="ARBA00022777"/>
    </source>
</evidence>
<evidence type="ECO:0000256" key="4">
    <source>
        <dbReference type="ARBA" id="ARBA00022679"/>
    </source>
</evidence>